<evidence type="ECO:0000313" key="4">
    <source>
        <dbReference type="Proteomes" id="UP000472268"/>
    </source>
</evidence>
<feature type="disulfide bond" evidence="1">
    <location>
        <begin position="67"/>
        <end position="72"/>
    </location>
</feature>
<dbReference type="AlphaFoldDB" id="A0A673SM29"/>
<dbReference type="SUPFAM" id="SSF55486">
    <property type="entry name" value="Metalloproteases ('zincins'), catalytic domain"/>
    <property type="match status" value="1"/>
</dbReference>
<evidence type="ECO:0000259" key="2">
    <source>
        <dbReference type="PROSITE" id="PS50215"/>
    </source>
</evidence>
<dbReference type="OMA" id="ITCIMNP"/>
<dbReference type="GO" id="GO:0006508">
    <property type="term" value="P:proteolysis"/>
    <property type="evidence" value="ECO:0007669"/>
    <property type="project" value="InterPro"/>
</dbReference>
<dbReference type="InterPro" id="IPR024079">
    <property type="entry name" value="MetalloPept_cat_dom_sf"/>
</dbReference>
<proteinExistence type="predicted"/>
<dbReference type="Ensembl" id="ENSSSUT00005000264.1">
    <property type="protein sequence ID" value="ENSSSUP00005000213.1"/>
    <property type="gene ID" value="ENSSSUG00005000161.1"/>
</dbReference>
<dbReference type="PANTHER" id="PTHR11905:SF26">
    <property type="entry name" value="A DISINTEGRIN AND METALLOPEPTIDASE DOMAIN 3"/>
    <property type="match status" value="1"/>
</dbReference>
<dbReference type="PROSITE" id="PS50215">
    <property type="entry name" value="ADAM_MEPRO"/>
    <property type="match status" value="1"/>
</dbReference>
<protein>
    <recommendedName>
        <fullName evidence="2">Peptidase M12B domain-containing protein</fullName>
    </recommendedName>
</protein>
<keyword evidence="1" id="KW-1015">Disulfide bond</keyword>
<reference evidence="3 4" key="1">
    <citation type="submission" date="2019-05" db="EMBL/GenBank/DDBJ databases">
        <title>A Chromosome-scale Meerkat (S. suricatta) Genome Assembly.</title>
        <authorList>
            <person name="Dudchenko O."/>
            <person name="Lieberman Aiden E."/>
            <person name="Tung J."/>
            <person name="Barreiro L.B."/>
            <person name="Clutton-Brock T.H."/>
        </authorList>
    </citation>
    <scope>NUCLEOTIDE SEQUENCE [LARGE SCALE GENOMIC DNA]</scope>
</reference>
<dbReference type="Gene3D" id="3.40.390.10">
    <property type="entry name" value="Collagenase (Catalytic Domain)"/>
    <property type="match status" value="1"/>
</dbReference>
<evidence type="ECO:0000313" key="3">
    <source>
        <dbReference type="Ensembl" id="ENSSSUP00005000213.1"/>
    </source>
</evidence>
<organism evidence="3 4">
    <name type="scientific">Suricata suricatta</name>
    <name type="common">Meerkat</name>
    <dbReference type="NCBI Taxonomy" id="37032"/>
    <lineage>
        <taxon>Eukaryota</taxon>
        <taxon>Metazoa</taxon>
        <taxon>Chordata</taxon>
        <taxon>Craniata</taxon>
        <taxon>Vertebrata</taxon>
        <taxon>Euteleostomi</taxon>
        <taxon>Mammalia</taxon>
        <taxon>Eutheria</taxon>
        <taxon>Laurasiatheria</taxon>
        <taxon>Carnivora</taxon>
        <taxon>Feliformia</taxon>
        <taxon>Herpestidae</taxon>
        <taxon>Suricata</taxon>
    </lineage>
</organism>
<dbReference type="GO" id="GO:0008584">
    <property type="term" value="P:male gonad development"/>
    <property type="evidence" value="ECO:0007669"/>
    <property type="project" value="TreeGrafter"/>
</dbReference>
<keyword evidence="4" id="KW-1185">Reference proteome</keyword>
<feature type="domain" description="Peptidase M12B" evidence="2">
    <location>
        <begin position="1"/>
        <end position="79"/>
    </location>
</feature>
<dbReference type="PANTHER" id="PTHR11905">
    <property type="entry name" value="ADAM A DISINTEGRIN AND METALLOPROTEASE DOMAIN"/>
    <property type="match status" value="1"/>
</dbReference>
<dbReference type="GO" id="GO:0004222">
    <property type="term" value="F:metalloendopeptidase activity"/>
    <property type="evidence" value="ECO:0007669"/>
    <property type="project" value="InterPro"/>
</dbReference>
<dbReference type="Proteomes" id="UP000472268">
    <property type="component" value="Chromosome 1"/>
</dbReference>
<dbReference type="GO" id="GO:0007155">
    <property type="term" value="P:cell adhesion"/>
    <property type="evidence" value="ECO:0007669"/>
    <property type="project" value="TreeGrafter"/>
</dbReference>
<dbReference type="Pfam" id="PF01421">
    <property type="entry name" value="Reprolysin"/>
    <property type="match status" value="1"/>
</dbReference>
<dbReference type="GO" id="GO:0005886">
    <property type="term" value="C:plasma membrane"/>
    <property type="evidence" value="ECO:0007669"/>
    <property type="project" value="TreeGrafter"/>
</dbReference>
<comment type="caution">
    <text evidence="1">Lacks conserved residue(s) required for the propagation of feature annotation.</text>
</comment>
<name>A0A673SM29_SURSU</name>
<accession>A0A673SM29</accession>
<dbReference type="InterPro" id="IPR001590">
    <property type="entry name" value="Peptidase_M12B"/>
</dbReference>
<sequence length="79" mass="8766">MAYLLIYRKHLNYVGATYHGMACSPKFAAGIALYPQMMTLDAFSVVMAQLLGINLGLTYDDIYNCYCPGITCIMNPEAM</sequence>
<evidence type="ECO:0000256" key="1">
    <source>
        <dbReference type="PROSITE-ProRule" id="PRU00276"/>
    </source>
</evidence>
<reference evidence="3" key="3">
    <citation type="submission" date="2025-09" db="UniProtKB">
        <authorList>
            <consortium name="Ensembl"/>
        </authorList>
    </citation>
    <scope>IDENTIFICATION</scope>
</reference>
<dbReference type="GO" id="GO:0007339">
    <property type="term" value="P:binding of sperm to zona pellucida"/>
    <property type="evidence" value="ECO:0007669"/>
    <property type="project" value="TreeGrafter"/>
</dbReference>
<reference evidence="3" key="2">
    <citation type="submission" date="2025-08" db="UniProtKB">
        <authorList>
            <consortium name="Ensembl"/>
        </authorList>
    </citation>
    <scope>IDENTIFICATION</scope>
</reference>